<gene>
    <name evidence="1" type="ORF">MLD38_002922</name>
</gene>
<proteinExistence type="predicted"/>
<dbReference type="EMBL" id="CM042881">
    <property type="protein sequence ID" value="KAI4384820.1"/>
    <property type="molecule type" value="Genomic_DNA"/>
</dbReference>
<dbReference type="Proteomes" id="UP001057402">
    <property type="component" value="Chromosome 2"/>
</dbReference>
<reference evidence="2" key="1">
    <citation type="journal article" date="2023" name="Front. Plant Sci.">
        <title>Chromosomal-level genome assembly of Melastoma candidum provides insights into trichome evolution.</title>
        <authorList>
            <person name="Zhong Y."/>
            <person name="Wu W."/>
            <person name="Sun C."/>
            <person name="Zou P."/>
            <person name="Liu Y."/>
            <person name="Dai S."/>
            <person name="Zhou R."/>
        </authorList>
    </citation>
    <scope>NUCLEOTIDE SEQUENCE [LARGE SCALE GENOMIC DNA]</scope>
</reference>
<accession>A0ACB9S0X6</accession>
<sequence length="1485" mass="166518">MIGNAKRFSTRGSKSYEDVIHTNILINRHLKCGQLELARKLFEEMPRRTVVTWNTLISGYSTWGRHGESLHLTSLMHRNNVRFREATFSAVLSACAHSGSFHEGREVHCLVLKSGSVRFELVGSALLYFYACCDEIDDAARVFEELREGNGLLWPLMLVGLVRCDRMDEALEFFWKMPSRDVVGWTTLISGYSKNEDGCKKALDVFKQMMGSGEVVPNEFTLDCVLRVCGRLGDRRAGEGVHGLVIKHGYDTDHSVSGSLVAFYCGCEDVDEAKKVYEMTGELTVNASNSLIQLLMRMGRVDDANKMFSEMIEVSPAVCNLMIKEYAMSDHLEDSERLFEIMQGRNLVSYNTMISVYSKNGEIDKALQLFEEVKGQGSSVTWNSAISGCIRCSRHAEAFSLYKQMRKESIPRTRSTFSALLHGCSCIGSLQLGQALHSQVLKTPFHANVYVGTSLIDMYSRCGSMNDAQASFWSISSPNVAAWTALLNGCAHHGLGLEAVQLFGHMLEQGVNPNEATFVGILSACSYSGLVDAGMRFFHVIREYGVEPKLEHYACMVDLLGRAGHLKEAEEFIEDMPLQPDSVIWGALLSACWRHGDSEMGERVAKKIMSMDSSSVPAYVILSNIYSSSGRWAEKKKVRKKLRSLGTKKDPGLSWIELNNVTHAFVARDVGHPQSDNIYSVLGNVTANADFAAQDLGTGFFNSVYLKAGDVSGEPHVGARPAHIRKQLRHVFRFYSQQWRTWAPCFIQAAWWRYTRKKLDDSLHEEENRLHDALVNGGGSSPSLGATIYASRFAANALRTLRQKGMRKKPRLPERLAPILLRKPPEPRKHSSGTLASPFEREDFFLLLDPFCRLNLYAKPSLSLLDLLPRPHSFQRLAGRLAMDSSEQKGNGQPLKGPAKARVRSMDAKSGDRRTLVMSAEGRKLVQRRLRHGLHRYLNPRKRSVQRGLLVFLCVAAASFDPLFFYIPMINLNKKCLKIDRNVAIAAVVLRSLADLLHLTIWWLYNRENFCNTRPGDSSRGSTSDEEEGFEVLSKSKEIAIEIFSILPLSQAVTIAILLIHRSPHKTHAVLMLKFSVLSQYVIRASRIYPSYRRATVTSRTLRSNHIWFGAVFNLTLYMIAANVIGAFWYLLSVGRYMDCWKKACNAHSGCDMSSLYCGYGNSSVDKSYLDDSCPIKQTADTAPFEFGIYLTALQSGIVGTTDFFLKLCFCFSWALRNLSSFGVALDTSPYKWETLFAICVTLAGLVLFAQLIGNMQTYLQSKTQAELKYLEGNVGARGITYPEKDDWENIEASLLKLRESLLSYGPFALLPSDLQDQVIGCPKKEWPDTRNEFNLDRMISSIPEELGKKIKRHICMQTLSKVKLLEDLDPLSKELLCKLAQLKVFPAHAKIMKKETAVEDMILVVTGQLTYHPKAKEAPAACDFFSDGDFFEEHLRHVMGISHGHPPPPVRTVKTHTVVEALAFNMEKVKSVLGLATWTGHQSE</sequence>
<evidence type="ECO:0000313" key="1">
    <source>
        <dbReference type="EMBL" id="KAI4384820.1"/>
    </source>
</evidence>
<keyword evidence="2" id="KW-1185">Reference proteome</keyword>
<name>A0ACB9S0X6_9MYRT</name>
<protein>
    <submittedName>
        <fullName evidence="1">Uncharacterized protein</fullName>
    </submittedName>
</protein>
<comment type="caution">
    <text evidence="1">The sequence shown here is derived from an EMBL/GenBank/DDBJ whole genome shotgun (WGS) entry which is preliminary data.</text>
</comment>
<organism evidence="1 2">
    <name type="scientific">Melastoma candidum</name>
    <dbReference type="NCBI Taxonomy" id="119954"/>
    <lineage>
        <taxon>Eukaryota</taxon>
        <taxon>Viridiplantae</taxon>
        <taxon>Streptophyta</taxon>
        <taxon>Embryophyta</taxon>
        <taxon>Tracheophyta</taxon>
        <taxon>Spermatophyta</taxon>
        <taxon>Magnoliopsida</taxon>
        <taxon>eudicotyledons</taxon>
        <taxon>Gunneridae</taxon>
        <taxon>Pentapetalae</taxon>
        <taxon>rosids</taxon>
        <taxon>malvids</taxon>
        <taxon>Myrtales</taxon>
        <taxon>Melastomataceae</taxon>
        <taxon>Melastomatoideae</taxon>
        <taxon>Melastomateae</taxon>
        <taxon>Melastoma</taxon>
    </lineage>
</organism>
<evidence type="ECO:0000313" key="2">
    <source>
        <dbReference type="Proteomes" id="UP001057402"/>
    </source>
</evidence>